<evidence type="ECO:0000313" key="1">
    <source>
        <dbReference type="EMBL" id="ROP36266.1"/>
    </source>
</evidence>
<dbReference type="RefSeq" id="WP_148088717.1">
    <property type="nucleotide sequence ID" value="NZ_RJKM01000001.1"/>
</dbReference>
<dbReference type="OrthoDB" id="3700285at2"/>
<dbReference type="AlphaFoldDB" id="A0A3N1H1I3"/>
<evidence type="ECO:0000313" key="2">
    <source>
        <dbReference type="Proteomes" id="UP000268727"/>
    </source>
</evidence>
<keyword evidence="2" id="KW-1185">Reference proteome</keyword>
<reference evidence="1 2" key="1">
    <citation type="submission" date="2018-11" db="EMBL/GenBank/DDBJ databases">
        <title>Sequencing the genomes of 1000 actinobacteria strains.</title>
        <authorList>
            <person name="Klenk H.-P."/>
        </authorList>
    </citation>
    <scope>NUCLEOTIDE SEQUENCE [LARGE SCALE GENOMIC DNA]</scope>
    <source>
        <strain evidence="1 2">DSM 44231</strain>
    </source>
</reference>
<evidence type="ECO:0008006" key="3">
    <source>
        <dbReference type="Google" id="ProtNLM"/>
    </source>
</evidence>
<accession>A0A3N1H1I3</accession>
<dbReference type="Proteomes" id="UP000268727">
    <property type="component" value="Unassembled WGS sequence"/>
</dbReference>
<organism evidence="1 2">
    <name type="scientific">Saccharothrix texasensis</name>
    <dbReference type="NCBI Taxonomy" id="103734"/>
    <lineage>
        <taxon>Bacteria</taxon>
        <taxon>Bacillati</taxon>
        <taxon>Actinomycetota</taxon>
        <taxon>Actinomycetes</taxon>
        <taxon>Pseudonocardiales</taxon>
        <taxon>Pseudonocardiaceae</taxon>
        <taxon>Saccharothrix</taxon>
    </lineage>
</organism>
<comment type="caution">
    <text evidence="1">The sequence shown here is derived from an EMBL/GenBank/DDBJ whole genome shotgun (WGS) entry which is preliminary data.</text>
</comment>
<gene>
    <name evidence="1" type="ORF">EDD40_1531</name>
</gene>
<sequence>MALRRLVALVLAGREPAEALPTDQRAQLVDGLVRGGLTDTEIAERLHMTTYTAARIRERLQLHPNATHDWRTAG</sequence>
<dbReference type="EMBL" id="RJKM01000001">
    <property type="protein sequence ID" value="ROP36266.1"/>
    <property type="molecule type" value="Genomic_DNA"/>
</dbReference>
<name>A0A3N1H1I3_9PSEU</name>
<proteinExistence type="predicted"/>
<protein>
    <recommendedName>
        <fullName evidence="3">Regulatory LuxR family protein</fullName>
    </recommendedName>
</protein>